<gene>
    <name evidence="1" type="ORF">ACCO45_002067</name>
</gene>
<sequence>MSSKDPHGDDPSKPSKPRDIRPSNASETSIVRGRRGRGARASGLCNVTGPQCLSCPASANGASVRPPLTRLAMCPAANEGGALPIPVSLLDARYAVLDLFLLVLQRSEPRDAILTRRARVCRRATWTSFCPCGCGPDVVGCEHTTAMQWLADVVSPQARRQGQMHESRNKLAISASHWPQSRQRQGHPRAASGRRAP</sequence>
<keyword evidence="2" id="KW-1185">Reference proteome</keyword>
<evidence type="ECO:0000313" key="2">
    <source>
        <dbReference type="Proteomes" id="UP001638806"/>
    </source>
</evidence>
<comment type="caution">
    <text evidence="1">The sequence shown here is derived from an EMBL/GenBank/DDBJ whole genome shotgun (WGS) entry which is preliminary data.</text>
</comment>
<dbReference type="EMBL" id="JBGNUJ010000002">
    <property type="protein sequence ID" value="KAL3965063.1"/>
    <property type="molecule type" value="Genomic_DNA"/>
</dbReference>
<dbReference type="Proteomes" id="UP001638806">
    <property type="component" value="Unassembled WGS sequence"/>
</dbReference>
<reference evidence="1" key="1">
    <citation type="submission" date="2024-12" db="EMBL/GenBank/DDBJ databases">
        <title>Comparative genomics and development of molecular markers within Purpureocillium lilacinum and among Purpureocillium species.</title>
        <authorList>
            <person name="Yeh Z.-Y."/>
            <person name="Ni N.-T."/>
            <person name="Lo P.-H."/>
            <person name="Mushyakhwo K."/>
            <person name="Lin C.-F."/>
            <person name="Nai Y.-S."/>
        </authorList>
    </citation>
    <scope>NUCLEOTIDE SEQUENCE</scope>
    <source>
        <strain evidence="1">NCHU-NPUST-175</strain>
    </source>
</reference>
<accession>A0ACC4EBQ2</accession>
<name>A0ACC4EBQ2_PURLI</name>
<protein>
    <submittedName>
        <fullName evidence="1">Uncharacterized protein</fullName>
    </submittedName>
</protein>
<proteinExistence type="predicted"/>
<evidence type="ECO:0000313" key="1">
    <source>
        <dbReference type="EMBL" id="KAL3965063.1"/>
    </source>
</evidence>
<organism evidence="1 2">
    <name type="scientific">Purpureocillium lilacinum</name>
    <name type="common">Paecilomyces lilacinus</name>
    <dbReference type="NCBI Taxonomy" id="33203"/>
    <lineage>
        <taxon>Eukaryota</taxon>
        <taxon>Fungi</taxon>
        <taxon>Dikarya</taxon>
        <taxon>Ascomycota</taxon>
        <taxon>Pezizomycotina</taxon>
        <taxon>Sordariomycetes</taxon>
        <taxon>Hypocreomycetidae</taxon>
        <taxon>Hypocreales</taxon>
        <taxon>Ophiocordycipitaceae</taxon>
        <taxon>Purpureocillium</taxon>
    </lineage>
</organism>